<dbReference type="SUPFAM" id="SSF55073">
    <property type="entry name" value="Nucleotide cyclase"/>
    <property type="match status" value="1"/>
</dbReference>
<reference evidence="13" key="3">
    <citation type="journal article" date="2019" name="Int. J. Syst. Evol. Microbiol.">
        <title>The Global Catalogue of Microorganisms (GCM) 10K type strain sequencing project: providing services to taxonomists for standard genome sequencing and annotation.</title>
        <authorList>
            <consortium name="The Broad Institute Genomics Platform"/>
            <consortium name="The Broad Institute Genome Sequencing Center for Infectious Disease"/>
            <person name="Wu L."/>
            <person name="Ma J."/>
        </authorList>
    </citation>
    <scope>NUCLEOTIDE SEQUENCE [LARGE SCALE GENOMIC DNA]</scope>
    <source>
        <strain evidence="13">CGMCC 1.11013</strain>
    </source>
</reference>
<reference evidence="10" key="1">
    <citation type="journal article" date="2014" name="Int. J. Syst. Evol. Microbiol.">
        <title>Complete genome of a new Firmicutes species belonging to the dominant human colonic microbiota ('Ruminococcus bicirculans') reveals two chromosomes and a selective capacity to utilize plant glucans.</title>
        <authorList>
            <consortium name="NISC Comparative Sequencing Program"/>
            <person name="Wegmann U."/>
            <person name="Louis P."/>
            <person name="Goesmann A."/>
            <person name="Henrissat B."/>
            <person name="Duncan S.H."/>
            <person name="Flint H.J."/>
        </authorList>
    </citation>
    <scope>NUCLEOTIDE SEQUENCE</scope>
    <source>
        <strain evidence="10">CGMCC 1.11013</strain>
    </source>
</reference>
<dbReference type="InterPro" id="IPR043128">
    <property type="entry name" value="Rev_trsase/Diguanyl_cyclase"/>
</dbReference>
<keyword evidence="5 8" id="KW-1133">Transmembrane helix</keyword>
<feature type="transmembrane region" description="Helical" evidence="8">
    <location>
        <begin position="37"/>
        <end position="61"/>
    </location>
</feature>
<reference evidence="11 12" key="2">
    <citation type="submission" date="2014-03" db="EMBL/GenBank/DDBJ databases">
        <title>Draft Genome Sequences of Four Burkholderia Strains.</title>
        <authorList>
            <person name="Liu X.Y."/>
            <person name="Li C.X."/>
            <person name="Xu J.H."/>
        </authorList>
    </citation>
    <scope>NUCLEOTIDE SEQUENCE [LARGE SCALE GENOMIC DNA]</scope>
    <source>
        <strain evidence="11 12">R27</strain>
    </source>
</reference>
<evidence type="ECO:0000256" key="2">
    <source>
        <dbReference type="ARBA" id="ARBA00012528"/>
    </source>
</evidence>
<dbReference type="InterPro" id="IPR033479">
    <property type="entry name" value="dCache_1"/>
</dbReference>
<dbReference type="CDD" id="cd12915">
    <property type="entry name" value="PDC2_DGC_like"/>
    <property type="match status" value="1"/>
</dbReference>
<dbReference type="Pfam" id="PF02743">
    <property type="entry name" value="dCache_1"/>
    <property type="match status" value="1"/>
</dbReference>
<dbReference type="PROSITE" id="PS50887">
    <property type="entry name" value="GGDEF"/>
    <property type="match status" value="1"/>
</dbReference>
<evidence type="ECO:0000313" key="11">
    <source>
        <dbReference type="EMBL" id="KDR36898.1"/>
    </source>
</evidence>
<keyword evidence="4 8" id="KW-0812">Transmembrane</keyword>
<dbReference type="InterPro" id="IPR000160">
    <property type="entry name" value="GGDEF_dom"/>
</dbReference>
<dbReference type="Gene3D" id="3.30.70.270">
    <property type="match status" value="1"/>
</dbReference>
<comment type="catalytic activity">
    <reaction evidence="7">
        <text>2 GTP = 3',3'-c-di-GMP + 2 diphosphate</text>
        <dbReference type="Rhea" id="RHEA:24898"/>
        <dbReference type="ChEBI" id="CHEBI:33019"/>
        <dbReference type="ChEBI" id="CHEBI:37565"/>
        <dbReference type="ChEBI" id="CHEBI:58805"/>
        <dbReference type="EC" id="2.7.7.65"/>
    </reaction>
</comment>
<name>A0A069P8D7_9BURK</name>
<dbReference type="OrthoDB" id="9813903at2"/>
<evidence type="ECO:0000256" key="7">
    <source>
        <dbReference type="ARBA" id="ARBA00034247"/>
    </source>
</evidence>
<organism evidence="11 12">
    <name type="scientific">Caballeronia grimmiae</name>
    <dbReference type="NCBI Taxonomy" id="1071679"/>
    <lineage>
        <taxon>Bacteria</taxon>
        <taxon>Pseudomonadati</taxon>
        <taxon>Pseudomonadota</taxon>
        <taxon>Betaproteobacteria</taxon>
        <taxon>Burkholderiales</taxon>
        <taxon>Burkholderiaceae</taxon>
        <taxon>Caballeronia</taxon>
    </lineage>
</organism>
<dbReference type="SMART" id="SM00267">
    <property type="entry name" value="GGDEF"/>
    <property type="match status" value="1"/>
</dbReference>
<dbReference type="EMBL" id="BMEG01000005">
    <property type="protein sequence ID" value="GGD76480.1"/>
    <property type="molecule type" value="Genomic_DNA"/>
</dbReference>
<dbReference type="InterPro" id="IPR029787">
    <property type="entry name" value="Nucleotide_cyclase"/>
</dbReference>
<dbReference type="Proteomes" id="UP000597138">
    <property type="component" value="Unassembled WGS sequence"/>
</dbReference>
<evidence type="ECO:0000256" key="4">
    <source>
        <dbReference type="ARBA" id="ARBA00022692"/>
    </source>
</evidence>
<feature type="domain" description="GGDEF" evidence="9">
    <location>
        <begin position="388"/>
        <end position="524"/>
    </location>
</feature>
<dbReference type="GO" id="GO:0005886">
    <property type="term" value="C:plasma membrane"/>
    <property type="evidence" value="ECO:0007669"/>
    <property type="project" value="UniProtKB-SubCell"/>
</dbReference>
<dbReference type="CDD" id="cd01949">
    <property type="entry name" value="GGDEF"/>
    <property type="match status" value="1"/>
</dbReference>
<dbReference type="GO" id="GO:0052621">
    <property type="term" value="F:diguanylate cyclase activity"/>
    <property type="evidence" value="ECO:0007669"/>
    <property type="project" value="UniProtKB-EC"/>
</dbReference>
<dbReference type="Pfam" id="PF00990">
    <property type="entry name" value="GGDEF"/>
    <property type="match status" value="1"/>
</dbReference>
<dbReference type="NCBIfam" id="TIGR00254">
    <property type="entry name" value="GGDEF"/>
    <property type="match status" value="1"/>
</dbReference>
<feature type="transmembrane region" description="Helical" evidence="8">
    <location>
        <begin position="320"/>
        <end position="344"/>
    </location>
</feature>
<sequence length="530" mass="57065">MARSFKAVRKTGRVVGLRLFRRNNNAWLRVADVFSRFPLLAGIIGTAMALSMGVLSFAALWQGRAQALQNAHEASENVVATLSADIARNVEWSDLSLRTIVSSMENPQVAKMSPALRPLVLFDGATAASYIGGAFVMNALGQITDARDPSNRTDLSFSDRGYFQAHAQDANVGLYISGPYESRLRGGRPSLALSRRINAPDGSFAGVAVIALNTSYFDALLSRVNVGRAGSVFIVQRDGVMLARKPPLQNDGTGKAARNVSVSPTFVAMKDLPSGSYISTSPLDGVRRLYTFVRVPGTNLIAAVAPAEDDVLEGWRHRSAIIGGLTLMFGGGFIAISWLLAISLRSRAIALEKLQRLAGTDSLTGLSNRRALDRRLGEEWRRARRNDQPLSALFVDVDHFKLYNDTYGHAMGDDALVTVADCIQHAVKRPGDIVARYGGEEFVIVLPGATAASAVLFADRLRRKVESLAIPNSGSPRGFLTISIGAATTMPRQGSDALKLLNSADAALYRAKRAGRNQAIHEDCLAGRTV</sequence>
<evidence type="ECO:0000256" key="6">
    <source>
        <dbReference type="ARBA" id="ARBA00023136"/>
    </source>
</evidence>
<evidence type="ECO:0000256" key="5">
    <source>
        <dbReference type="ARBA" id="ARBA00022989"/>
    </source>
</evidence>
<gene>
    <name evidence="11" type="ORF">BG57_11065</name>
    <name evidence="10" type="ORF">GCM10010985_33810</name>
</gene>
<accession>A0A069P8D7</accession>
<keyword evidence="6 8" id="KW-0472">Membrane</keyword>
<evidence type="ECO:0000313" key="13">
    <source>
        <dbReference type="Proteomes" id="UP000597138"/>
    </source>
</evidence>
<dbReference type="PANTHER" id="PTHR45138">
    <property type="entry name" value="REGULATORY COMPONENTS OF SENSORY TRANSDUCTION SYSTEM"/>
    <property type="match status" value="1"/>
</dbReference>
<dbReference type="AlphaFoldDB" id="A0A069P8D7"/>
<dbReference type="Proteomes" id="UP000027439">
    <property type="component" value="Unassembled WGS sequence"/>
</dbReference>
<reference evidence="10" key="4">
    <citation type="submission" date="2024-05" db="EMBL/GenBank/DDBJ databases">
        <authorList>
            <person name="Sun Q."/>
            <person name="Zhou Y."/>
        </authorList>
    </citation>
    <scope>NUCLEOTIDE SEQUENCE</scope>
    <source>
        <strain evidence="10">CGMCC 1.11013</strain>
    </source>
</reference>
<dbReference type="eggNOG" id="COG3706">
    <property type="taxonomic scope" value="Bacteria"/>
</dbReference>
<evidence type="ECO:0000313" key="10">
    <source>
        <dbReference type="EMBL" id="GGD76480.1"/>
    </source>
</evidence>
<keyword evidence="3" id="KW-1003">Cell membrane</keyword>
<dbReference type="STRING" id="1071679.BG57_11065"/>
<dbReference type="Gene3D" id="3.30.450.20">
    <property type="entry name" value="PAS domain"/>
    <property type="match status" value="2"/>
</dbReference>
<evidence type="ECO:0000259" key="9">
    <source>
        <dbReference type="PROSITE" id="PS50887"/>
    </source>
</evidence>
<dbReference type="GO" id="GO:1902201">
    <property type="term" value="P:negative regulation of bacterial-type flagellum-dependent cell motility"/>
    <property type="evidence" value="ECO:0007669"/>
    <property type="project" value="TreeGrafter"/>
</dbReference>
<proteinExistence type="predicted"/>
<dbReference type="RefSeq" id="WP_052005603.1">
    <property type="nucleotide sequence ID" value="NZ_BMEG01000005.1"/>
</dbReference>
<keyword evidence="13" id="KW-1185">Reference proteome</keyword>
<dbReference type="EC" id="2.7.7.65" evidence="2"/>
<dbReference type="GO" id="GO:0043709">
    <property type="term" value="P:cell adhesion involved in single-species biofilm formation"/>
    <property type="evidence" value="ECO:0007669"/>
    <property type="project" value="TreeGrafter"/>
</dbReference>
<dbReference type="FunFam" id="3.30.70.270:FF:000001">
    <property type="entry name" value="Diguanylate cyclase domain protein"/>
    <property type="match status" value="1"/>
</dbReference>
<evidence type="ECO:0000256" key="8">
    <source>
        <dbReference type="SAM" id="Phobius"/>
    </source>
</evidence>
<dbReference type="InterPro" id="IPR050469">
    <property type="entry name" value="Diguanylate_Cyclase"/>
</dbReference>
<comment type="subcellular location">
    <subcellularLocation>
        <location evidence="1">Cell membrane</location>
        <topology evidence="1">Multi-pass membrane protein</topology>
    </subcellularLocation>
</comment>
<comment type="caution">
    <text evidence="11">The sequence shown here is derived from an EMBL/GenBank/DDBJ whole genome shotgun (WGS) entry which is preliminary data.</text>
</comment>
<dbReference type="CDD" id="cd12914">
    <property type="entry name" value="PDC1_DGC_like"/>
    <property type="match status" value="1"/>
</dbReference>
<protein>
    <recommendedName>
        <fullName evidence="2">diguanylate cyclase</fullName>
        <ecNumber evidence="2">2.7.7.65</ecNumber>
    </recommendedName>
</protein>
<dbReference type="PANTHER" id="PTHR45138:SF9">
    <property type="entry name" value="DIGUANYLATE CYCLASE DGCM-RELATED"/>
    <property type="match status" value="1"/>
</dbReference>
<dbReference type="EMBL" id="JFHE01000002">
    <property type="protein sequence ID" value="KDR36898.1"/>
    <property type="molecule type" value="Genomic_DNA"/>
</dbReference>
<evidence type="ECO:0000256" key="3">
    <source>
        <dbReference type="ARBA" id="ARBA00022475"/>
    </source>
</evidence>
<evidence type="ECO:0000256" key="1">
    <source>
        <dbReference type="ARBA" id="ARBA00004651"/>
    </source>
</evidence>
<evidence type="ECO:0000313" key="12">
    <source>
        <dbReference type="Proteomes" id="UP000027439"/>
    </source>
</evidence>